<dbReference type="InterPro" id="IPR036653">
    <property type="entry name" value="CinA-like_C"/>
</dbReference>
<dbReference type="EMBL" id="BMNE01000006">
    <property type="protein sequence ID" value="GGN90249.1"/>
    <property type="molecule type" value="Genomic_DNA"/>
</dbReference>
<dbReference type="NCBIfam" id="TIGR00199">
    <property type="entry name" value="PncC_domain"/>
    <property type="match status" value="1"/>
</dbReference>
<protein>
    <recommendedName>
        <fullName evidence="1">CinA C-terminal domain-containing protein</fullName>
    </recommendedName>
</protein>
<proteinExistence type="predicted"/>
<organism evidence="2 3">
    <name type="scientific">Nocardia rhizosphaerihabitans</name>
    <dbReference type="NCBI Taxonomy" id="1691570"/>
    <lineage>
        <taxon>Bacteria</taxon>
        <taxon>Bacillati</taxon>
        <taxon>Actinomycetota</taxon>
        <taxon>Actinomycetes</taxon>
        <taxon>Mycobacteriales</taxon>
        <taxon>Nocardiaceae</taxon>
        <taxon>Nocardia</taxon>
    </lineage>
</organism>
<accession>A0ABQ2KSK6</accession>
<dbReference type="InterPro" id="IPR008136">
    <property type="entry name" value="CinA_C"/>
</dbReference>
<evidence type="ECO:0000259" key="1">
    <source>
        <dbReference type="Pfam" id="PF02464"/>
    </source>
</evidence>
<comment type="caution">
    <text evidence="2">The sequence shown here is derived from an EMBL/GenBank/DDBJ whole genome shotgun (WGS) entry which is preliminary data.</text>
</comment>
<keyword evidence="3" id="KW-1185">Reference proteome</keyword>
<reference evidence="3" key="1">
    <citation type="journal article" date="2019" name="Int. J. Syst. Evol. Microbiol.">
        <title>The Global Catalogue of Microorganisms (GCM) 10K type strain sequencing project: providing services to taxonomists for standard genome sequencing and annotation.</title>
        <authorList>
            <consortium name="The Broad Institute Genomics Platform"/>
            <consortium name="The Broad Institute Genome Sequencing Center for Infectious Disease"/>
            <person name="Wu L."/>
            <person name="Ma J."/>
        </authorList>
    </citation>
    <scope>NUCLEOTIDE SEQUENCE [LARGE SCALE GENOMIC DNA]</scope>
    <source>
        <strain evidence="3">CGMCC 4.7329</strain>
    </source>
</reference>
<dbReference type="Gene3D" id="3.90.950.20">
    <property type="entry name" value="CinA-like"/>
    <property type="match status" value="1"/>
</dbReference>
<dbReference type="RefSeq" id="WP_189032675.1">
    <property type="nucleotide sequence ID" value="NZ_BMNE01000006.1"/>
</dbReference>
<name>A0ABQ2KSK6_9NOCA</name>
<evidence type="ECO:0000313" key="2">
    <source>
        <dbReference type="EMBL" id="GGN90249.1"/>
    </source>
</evidence>
<dbReference type="Pfam" id="PF02464">
    <property type="entry name" value="CinA"/>
    <property type="match status" value="1"/>
</dbReference>
<dbReference type="Proteomes" id="UP000658127">
    <property type="component" value="Unassembled WGS sequence"/>
</dbReference>
<evidence type="ECO:0000313" key="3">
    <source>
        <dbReference type="Proteomes" id="UP000658127"/>
    </source>
</evidence>
<feature type="domain" description="CinA C-terminal" evidence="1">
    <location>
        <begin position="4"/>
        <end position="145"/>
    </location>
</feature>
<sequence length="154" mass="15303">MATASDVAEFATRHGLTVAVAESLTGGNLAAALSAASDSAQWFRGGVVAYSVLVKQTVLGVPDVPVVSETAAIAMAQGVRTLTDADVAVATTGVGGPGSQDGEPAGSVWCAAATRDTAWAVHHHFDGDPAAVLDQSVNCALELLHAGQAHVTGG</sequence>
<gene>
    <name evidence="2" type="ORF">GCM10011610_49170</name>
</gene>
<dbReference type="SUPFAM" id="SSF142433">
    <property type="entry name" value="CinA-like"/>
    <property type="match status" value="1"/>
</dbReference>